<organism evidence="1 2">
    <name type="scientific">Populus tomentosa</name>
    <name type="common">Chinese white poplar</name>
    <dbReference type="NCBI Taxonomy" id="118781"/>
    <lineage>
        <taxon>Eukaryota</taxon>
        <taxon>Viridiplantae</taxon>
        <taxon>Streptophyta</taxon>
        <taxon>Embryophyta</taxon>
        <taxon>Tracheophyta</taxon>
        <taxon>Spermatophyta</taxon>
        <taxon>Magnoliopsida</taxon>
        <taxon>eudicotyledons</taxon>
        <taxon>Gunneridae</taxon>
        <taxon>Pentapetalae</taxon>
        <taxon>rosids</taxon>
        <taxon>fabids</taxon>
        <taxon>Malpighiales</taxon>
        <taxon>Salicaceae</taxon>
        <taxon>Saliceae</taxon>
        <taxon>Populus</taxon>
    </lineage>
</organism>
<evidence type="ECO:0000313" key="2">
    <source>
        <dbReference type="Proteomes" id="UP000886885"/>
    </source>
</evidence>
<comment type="caution">
    <text evidence="1">The sequence shown here is derived from an EMBL/GenBank/DDBJ whole genome shotgun (WGS) entry which is preliminary data.</text>
</comment>
<sequence>MKTFLKGKGKINHLMDNPSSPKDPKFTLYDEEDSIIMSWLWNSMMLEVCGPYMFLTTIKDIWEVMRQTYSKVKDVALIYEIKIKLSMNKQVYDDVCKPKFLERNPSLNEVFSLIRVEKERRIVMLDVPNTKGCTMMITNSKNPSDAMNIAKMVKTKGKKIL</sequence>
<gene>
    <name evidence="1" type="ORF">POTOM_035406</name>
</gene>
<dbReference type="OrthoDB" id="1694758at2759"/>
<name>A0A8X7Z2L4_POPTO</name>
<proteinExistence type="predicted"/>
<keyword evidence="2" id="KW-1185">Reference proteome</keyword>
<dbReference type="AlphaFoldDB" id="A0A8X7Z2L4"/>
<dbReference type="Proteomes" id="UP000886885">
    <property type="component" value="Chromosome 10A"/>
</dbReference>
<dbReference type="EMBL" id="JAAWWB010000019">
    <property type="protein sequence ID" value="KAG6758943.1"/>
    <property type="molecule type" value="Genomic_DNA"/>
</dbReference>
<reference evidence="1" key="1">
    <citation type="journal article" date="2020" name="bioRxiv">
        <title>Hybrid origin of Populus tomentosa Carr. identified through genome sequencing and phylogenomic analysis.</title>
        <authorList>
            <person name="An X."/>
            <person name="Gao K."/>
            <person name="Chen Z."/>
            <person name="Li J."/>
            <person name="Yang X."/>
            <person name="Yang X."/>
            <person name="Zhou J."/>
            <person name="Guo T."/>
            <person name="Zhao T."/>
            <person name="Huang S."/>
            <person name="Miao D."/>
            <person name="Khan W.U."/>
            <person name="Rao P."/>
            <person name="Ye M."/>
            <person name="Lei B."/>
            <person name="Liao W."/>
            <person name="Wang J."/>
            <person name="Ji L."/>
            <person name="Li Y."/>
            <person name="Guo B."/>
            <person name="Mustafa N.S."/>
            <person name="Li S."/>
            <person name="Yun Q."/>
            <person name="Keller S.R."/>
            <person name="Mao J."/>
            <person name="Zhang R."/>
            <person name="Strauss S.H."/>
        </authorList>
    </citation>
    <scope>NUCLEOTIDE SEQUENCE</scope>
    <source>
        <strain evidence="1">GM15</strain>
        <tissue evidence="1">Leaf</tissue>
    </source>
</reference>
<evidence type="ECO:0000313" key="1">
    <source>
        <dbReference type="EMBL" id="KAG6758943.1"/>
    </source>
</evidence>
<accession>A0A8X7Z2L4</accession>
<protein>
    <submittedName>
        <fullName evidence="1">Uncharacterized protein</fullName>
    </submittedName>
</protein>